<proteinExistence type="predicted"/>
<organism evidence="3 4">
    <name type="scientific">Actinomadura yumaensis</name>
    <dbReference type="NCBI Taxonomy" id="111807"/>
    <lineage>
        <taxon>Bacteria</taxon>
        <taxon>Bacillati</taxon>
        <taxon>Actinomycetota</taxon>
        <taxon>Actinomycetes</taxon>
        <taxon>Streptosporangiales</taxon>
        <taxon>Thermomonosporaceae</taxon>
        <taxon>Actinomadura</taxon>
    </lineage>
</organism>
<accession>A0ABW2CC96</accession>
<evidence type="ECO:0000256" key="1">
    <source>
        <dbReference type="ARBA" id="ARBA00022527"/>
    </source>
</evidence>
<dbReference type="InterPro" id="IPR050267">
    <property type="entry name" value="Anti-sigma-factor_SerPK"/>
</dbReference>
<feature type="domain" description="Histidine kinase/HSP90-like ATPase" evidence="2">
    <location>
        <begin position="10"/>
        <end position="108"/>
    </location>
</feature>
<dbReference type="CDD" id="cd16936">
    <property type="entry name" value="HATPase_RsbW-like"/>
    <property type="match status" value="1"/>
</dbReference>
<sequence length="131" mass="14462">MPEPATIVIKAHPQAIKQVRDFAALVFGDWGLEDHIARTVVTELATNAIKHGSAEGDPVVVRVYRREDGCPVLEAWDRSDALPVARPFDLTRESGRGLLLMGALVRRWGTRPLAERGKVVFAELEPTRAPD</sequence>
<evidence type="ECO:0000313" key="4">
    <source>
        <dbReference type="Proteomes" id="UP001596380"/>
    </source>
</evidence>
<keyword evidence="1" id="KW-0808">Transferase</keyword>
<protein>
    <submittedName>
        <fullName evidence="3">ATP-binding protein</fullName>
    </submittedName>
</protein>
<evidence type="ECO:0000259" key="2">
    <source>
        <dbReference type="Pfam" id="PF13581"/>
    </source>
</evidence>
<dbReference type="InterPro" id="IPR003594">
    <property type="entry name" value="HATPase_dom"/>
</dbReference>
<gene>
    <name evidence="3" type="ORF">ACFQKB_02000</name>
</gene>
<keyword evidence="3" id="KW-0067">ATP-binding</keyword>
<dbReference type="SUPFAM" id="SSF55874">
    <property type="entry name" value="ATPase domain of HSP90 chaperone/DNA topoisomerase II/histidine kinase"/>
    <property type="match status" value="1"/>
</dbReference>
<dbReference type="Pfam" id="PF13581">
    <property type="entry name" value="HATPase_c_2"/>
    <property type="match status" value="1"/>
</dbReference>
<dbReference type="RefSeq" id="WP_160819884.1">
    <property type="nucleotide sequence ID" value="NZ_JBHSXE010000001.1"/>
</dbReference>
<dbReference type="InterPro" id="IPR036890">
    <property type="entry name" value="HATPase_C_sf"/>
</dbReference>
<comment type="caution">
    <text evidence="3">The sequence shown here is derived from an EMBL/GenBank/DDBJ whole genome shotgun (WGS) entry which is preliminary data.</text>
</comment>
<keyword evidence="1" id="KW-0418">Kinase</keyword>
<dbReference type="Gene3D" id="3.30.565.10">
    <property type="entry name" value="Histidine kinase-like ATPase, C-terminal domain"/>
    <property type="match status" value="1"/>
</dbReference>
<keyword evidence="4" id="KW-1185">Reference proteome</keyword>
<dbReference type="GO" id="GO:0005524">
    <property type="term" value="F:ATP binding"/>
    <property type="evidence" value="ECO:0007669"/>
    <property type="project" value="UniProtKB-KW"/>
</dbReference>
<dbReference type="PANTHER" id="PTHR35526">
    <property type="entry name" value="ANTI-SIGMA-F FACTOR RSBW-RELATED"/>
    <property type="match status" value="1"/>
</dbReference>
<keyword evidence="3" id="KW-0547">Nucleotide-binding</keyword>
<name>A0ABW2CC96_9ACTN</name>
<evidence type="ECO:0000313" key="3">
    <source>
        <dbReference type="EMBL" id="MFC6878531.1"/>
    </source>
</evidence>
<keyword evidence="1" id="KW-0723">Serine/threonine-protein kinase</keyword>
<reference evidence="4" key="1">
    <citation type="journal article" date="2019" name="Int. J. Syst. Evol. Microbiol.">
        <title>The Global Catalogue of Microorganisms (GCM) 10K type strain sequencing project: providing services to taxonomists for standard genome sequencing and annotation.</title>
        <authorList>
            <consortium name="The Broad Institute Genomics Platform"/>
            <consortium name="The Broad Institute Genome Sequencing Center for Infectious Disease"/>
            <person name="Wu L."/>
            <person name="Ma J."/>
        </authorList>
    </citation>
    <scope>NUCLEOTIDE SEQUENCE [LARGE SCALE GENOMIC DNA]</scope>
    <source>
        <strain evidence="4">JCM 3369</strain>
    </source>
</reference>
<dbReference type="PANTHER" id="PTHR35526:SF3">
    <property type="entry name" value="ANTI-SIGMA-F FACTOR RSBW"/>
    <property type="match status" value="1"/>
</dbReference>
<dbReference type="EMBL" id="JBHSXS010000001">
    <property type="protein sequence ID" value="MFC6878531.1"/>
    <property type="molecule type" value="Genomic_DNA"/>
</dbReference>
<dbReference type="Proteomes" id="UP001596380">
    <property type="component" value="Unassembled WGS sequence"/>
</dbReference>